<dbReference type="AlphaFoldDB" id="A0A165SP85"/>
<dbReference type="Pfam" id="PF01494">
    <property type="entry name" value="FAD_binding_3"/>
    <property type="match status" value="1"/>
</dbReference>
<dbReference type="EMBL" id="KV429041">
    <property type="protein sequence ID" value="KZT72290.1"/>
    <property type="molecule type" value="Genomic_DNA"/>
</dbReference>
<comment type="similarity">
    <text evidence="2">Belongs to the PheA/TfdB FAD monooxygenase family.</text>
</comment>
<feature type="domain" description="FAD-binding" evidence="6">
    <location>
        <begin position="7"/>
        <end position="358"/>
    </location>
</feature>
<protein>
    <submittedName>
        <fullName evidence="7">Monooxygenase</fullName>
    </submittedName>
</protein>
<dbReference type="Proteomes" id="UP000076727">
    <property type="component" value="Unassembled WGS sequence"/>
</dbReference>
<evidence type="ECO:0000256" key="5">
    <source>
        <dbReference type="ARBA" id="ARBA00023002"/>
    </source>
</evidence>
<dbReference type="InterPro" id="IPR036188">
    <property type="entry name" value="FAD/NAD-bd_sf"/>
</dbReference>
<dbReference type="Gene3D" id="3.40.30.20">
    <property type="match status" value="1"/>
</dbReference>
<evidence type="ECO:0000256" key="4">
    <source>
        <dbReference type="ARBA" id="ARBA00022827"/>
    </source>
</evidence>
<dbReference type="InterPro" id="IPR050641">
    <property type="entry name" value="RIFMO-like"/>
</dbReference>
<dbReference type="InterPro" id="IPR002938">
    <property type="entry name" value="FAD-bd"/>
</dbReference>
<dbReference type="SUPFAM" id="SSF51905">
    <property type="entry name" value="FAD/NAD(P)-binding domain"/>
    <property type="match status" value="1"/>
</dbReference>
<reference evidence="7 8" key="1">
    <citation type="journal article" date="2016" name="Mol. Biol. Evol.">
        <title>Comparative Genomics of Early-Diverging Mushroom-Forming Fungi Provides Insights into the Origins of Lignocellulose Decay Capabilities.</title>
        <authorList>
            <person name="Nagy L.G."/>
            <person name="Riley R."/>
            <person name="Tritt A."/>
            <person name="Adam C."/>
            <person name="Daum C."/>
            <person name="Floudas D."/>
            <person name="Sun H."/>
            <person name="Yadav J.S."/>
            <person name="Pangilinan J."/>
            <person name="Larsson K.H."/>
            <person name="Matsuura K."/>
            <person name="Barry K."/>
            <person name="Labutti K."/>
            <person name="Kuo R."/>
            <person name="Ohm R.A."/>
            <person name="Bhattacharya S.S."/>
            <person name="Shirouzu T."/>
            <person name="Yoshinaga Y."/>
            <person name="Martin F.M."/>
            <person name="Grigoriev I.V."/>
            <person name="Hibbett D.S."/>
        </authorList>
    </citation>
    <scope>NUCLEOTIDE SEQUENCE [LARGE SCALE GENOMIC DNA]</scope>
    <source>
        <strain evidence="7 8">L-15889</strain>
    </source>
</reference>
<dbReference type="PANTHER" id="PTHR43004:SF19">
    <property type="entry name" value="BINDING MONOOXYGENASE, PUTATIVE (JCVI)-RELATED"/>
    <property type="match status" value="1"/>
</dbReference>
<keyword evidence="7" id="KW-0503">Monooxygenase</keyword>
<evidence type="ECO:0000256" key="3">
    <source>
        <dbReference type="ARBA" id="ARBA00022630"/>
    </source>
</evidence>
<keyword evidence="3" id="KW-0285">Flavoprotein</keyword>
<dbReference type="InterPro" id="IPR036249">
    <property type="entry name" value="Thioredoxin-like_sf"/>
</dbReference>
<keyword evidence="5" id="KW-0560">Oxidoreductase</keyword>
<dbReference type="GO" id="GO:0016709">
    <property type="term" value="F:oxidoreductase activity, acting on paired donors, with incorporation or reduction of molecular oxygen, NAD(P)H as one donor, and incorporation of one atom of oxygen"/>
    <property type="evidence" value="ECO:0007669"/>
    <property type="project" value="UniProtKB-ARBA"/>
</dbReference>
<evidence type="ECO:0000313" key="8">
    <source>
        <dbReference type="Proteomes" id="UP000076727"/>
    </source>
</evidence>
<dbReference type="PANTHER" id="PTHR43004">
    <property type="entry name" value="TRK SYSTEM POTASSIUM UPTAKE PROTEIN"/>
    <property type="match status" value="1"/>
</dbReference>
<accession>A0A165SP85</accession>
<proteinExistence type="inferred from homology"/>
<keyword evidence="4" id="KW-0274">FAD</keyword>
<dbReference type="GO" id="GO:0071949">
    <property type="term" value="F:FAD binding"/>
    <property type="evidence" value="ECO:0007669"/>
    <property type="project" value="InterPro"/>
</dbReference>
<evidence type="ECO:0000256" key="1">
    <source>
        <dbReference type="ARBA" id="ARBA00001974"/>
    </source>
</evidence>
<keyword evidence="8" id="KW-1185">Reference proteome</keyword>
<comment type="cofactor">
    <cofactor evidence="1">
        <name>FAD</name>
        <dbReference type="ChEBI" id="CHEBI:57692"/>
    </cofactor>
</comment>
<organism evidence="7 8">
    <name type="scientific">Daedalea quercina L-15889</name>
    <dbReference type="NCBI Taxonomy" id="1314783"/>
    <lineage>
        <taxon>Eukaryota</taxon>
        <taxon>Fungi</taxon>
        <taxon>Dikarya</taxon>
        <taxon>Basidiomycota</taxon>
        <taxon>Agaricomycotina</taxon>
        <taxon>Agaricomycetes</taxon>
        <taxon>Polyporales</taxon>
        <taxon>Fomitopsis</taxon>
    </lineage>
</organism>
<evidence type="ECO:0000313" key="7">
    <source>
        <dbReference type="EMBL" id="KZT72290.1"/>
    </source>
</evidence>
<name>A0A165SP85_9APHY</name>
<dbReference type="OrthoDB" id="2690153at2759"/>
<dbReference type="PRINTS" id="PR00420">
    <property type="entry name" value="RNGMNOXGNASE"/>
</dbReference>
<dbReference type="Gene3D" id="3.50.50.60">
    <property type="entry name" value="FAD/NAD(P)-binding domain"/>
    <property type="match status" value="1"/>
</dbReference>
<evidence type="ECO:0000259" key="6">
    <source>
        <dbReference type="Pfam" id="PF01494"/>
    </source>
</evidence>
<sequence length="565" mass="61556">MSQELITQVLVAGAGPAGLTIALTLLKNGVPVRIINKEPTFHKEQRGLGLQPRTQEVFHFLGALPEMKTMGVDLQPLKFYKFPGGKEILTTLHLVPPEEGTPSRPFNNPIQVPQYHSEAVLRSCLAQYGCSVELHTEIVGLKQSDDHVEATIKKTVDGKESIETTSYRWLIGADGGRSVVRKQSGLTFEGAASPEKAILGEVYLEGFDTEHWHMWIKYTDGPPTNLLVRATEVPGKFWFMLSGNVDPDKILVDDESVKQALRVASERDDLRLGGIVHVTDYRPSVRMVNKFREGRVFVAGDAAHVHTPRGGQGVNSSVQDAFNLGWKLALVEKGLASPSLLDTYSEERLPVIKQMLQETVSMTRDIFEKAHDENAVKSAWQRGTHLKQFGINYRWSPIVFDDRFKAVDSQHAEASALNPYGTEGDVVRAGDRAPNATGLVRIGGRDEGSQPTSLFSILSPTHHTVLIFGPQAADLGSIMKSVKACPPGAVYSAIVYPGSTSTTSPAVDGSDALLRDRDGVAYTEYGMLEGESFAVVVRPDGFVGAIVRGGEGVTKYFSAIFSTAA</sequence>
<dbReference type="Gene3D" id="3.30.70.2450">
    <property type="match status" value="1"/>
</dbReference>
<evidence type="ECO:0000256" key="2">
    <source>
        <dbReference type="ARBA" id="ARBA00007801"/>
    </source>
</evidence>
<dbReference type="SUPFAM" id="SSF52833">
    <property type="entry name" value="Thioredoxin-like"/>
    <property type="match status" value="1"/>
</dbReference>
<dbReference type="InterPro" id="IPR038220">
    <property type="entry name" value="PHOX_C_sf"/>
</dbReference>
<gene>
    <name evidence="7" type="ORF">DAEQUDRAFT_29097</name>
</gene>
<dbReference type="STRING" id="1314783.A0A165SP85"/>